<dbReference type="GO" id="GO:0006412">
    <property type="term" value="P:translation"/>
    <property type="evidence" value="ECO:0007669"/>
    <property type="project" value="UniProtKB-UniRule"/>
</dbReference>
<keyword evidence="11" id="KW-1185">Reference proteome</keyword>
<protein>
    <recommendedName>
        <fullName evidence="6 7">Large ribosomal subunit protein bL9</fullName>
    </recommendedName>
</protein>
<dbReference type="InterPro" id="IPR036791">
    <property type="entry name" value="Ribosomal_bL9_C_sf"/>
</dbReference>
<dbReference type="AlphaFoldDB" id="A0A2I0R3P3"/>
<dbReference type="NCBIfam" id="TIGR00158">
    <property type="entry name" value="L9"/>
    <property type="match status" value="1"/>
</dbReference>
<name>A0A2I0R3P3_9FLAO</name>
<dbReference type="InterPro" id="IPR009027">
    <property type="entry name" value="Ribosomal_bL9/RNase_H1_N"/>
</dbReference>
<dbReference type="Pfam" id="PF03948">
    <property type="entry name" value="Ribosomal_L9_C"/>
    <property type="match status" value="1"/>
</dbReference>
<dbReference type="GO" id="GO:0019843">
    <property type="term" value="F:rRNA binding"/>
    <property type="evidence" value="ECO:0007669"/>
    <property type="project" value="UniProtKB-UniRule"/>
</dbReference>
<evidence type="ECO:0000259" key="9">
    <source>
        <dbReference type="Pfam" id="PF03948"/>
    </source>
</evidence>
<evidence type="ECO:0000256" key="7">
    <source>
        <dbReference type="HAMAP-Rule" id="MF_00503"/>
    </source>
</evidence>
<feature type="domain" description="Ribosomal protein L9" evidence="8">
    <location>
        <begin position="1"/>
        <end position="45"/>
    </location>
</feature>
<dbReference type="EMBL" id="PJNI01000005">
    <property type="protein sequence ID" value="PKR81198.1"/>
    <property type="molecule type" value="Genomic_DNA"/>
</dbReference>
<evidence type="ECO:0000313" key="10">
    <source>
        <dbReference type="EMBL" id="PKR81198.1"/>
    </source>
</evidence>
<keyword evidence="5 7" id="KW-0687">Ribonucleoprotein</keyword>
<evidence type="ECO:0000256" key="3">
    <source>
        <dbReference type="ARBA" id="ARBA00022884"/>
    </source>
</evidence>
<dbReference type="PANTHER" id="PTHR21368">
    <property type="entry name" value="50S RIBOSOMAL PROTEIN L9"/>
    <property type="match status" value="1"/>
</dbReference>
<evidence type="ECO:0000259" key="8">
    <source>
        <dbReference type="Pfam" id="PF01281"/>
    </source>
</evidence>
<dbReference type="InterPro" id="IPR000244">
    <property type="entry name" value="Ribosomal_bL9"/>
</dbReference>
<accession>A0A2I0R3P3</accession>
<comment type="caution">
    <text evidence="10">The sequence shown here is derived from an EMBL/GenBank/DDBJ whole genome shotgun (WGS) entry which is preliminary data.</text>
</comment>
<dbReference type="GO" id="GO:1990904">
    <property type="term" value="C:ribonucleoprotein complex"/>
    <property type="evidence" value="ECO:0007669"/>
    <property type="project" value="UniProtKB-KW"/>
</dbReference>
<dbReference type="OrthoDB" id="9788336at2"/>
<dbReference type="SUPFAM" id="SSF55653">
    <property type="entry name" value="Ribosomal protein L9 C-domain"/>
    <property type="match status" value="1"/>
</dbReference>
<gene>
    <name evidence="7" type="primary">rplI</name>
    <name evidence="10" type="ORF">CW751_06330</name>
</gene>
<dbReference type="InterPro" id="IPR020070">
    <property type="entry name" value="Ribosomal_bL9_N"/>
</dbReference>
<evidence type="ECO:0000256" key="6">
    <source>
        <dbReference type="ARBA" id="ARBA00035292"/>
    </source>
</evidence>
<dbReference type="InterPro" id="IPR020069">
    <property type="entry name" value="Ribosomal_bL9_C"/>
</dbReference>
<dbReference type="Proteomes" id="UP000236654">
    <property type="component" value="Unassembled WGS sequence"/>
</dbReference>
<dbReference type="HAMAP" id="MF_00503">
    <property type="entry name" value="Ribosomal_bL9"/>
    <property type="match status" value="1"/>
</dbReference>
<dbReference type="SUPFAM" id="SSF55658">
    <property type="entry name" value="L9 N-domain-like"/>
    <property type="match status" value="1"/>
</dbReference>
<evidence type="ECO:0000256" key="4">
    <source>
        <dbReference type="ARBA" id="ARBA00022980"/>
    </source>
</evidence>
<dbReference type="GO" id="GO:0005840">
    <property type="term" value="C:ribosome"/>
    <property type="evidence" value="ECO:0007669"/>
    <property type="project" value="UniProtKB-KW"/>
</dbReference>
<dbReference type="Pfam" id="PF01281">
    <property type="entry name" value="Ribosomal_L9_N"/>
    <property type="match status" value="1"/>
</dbReference>
<comment type="similarity">
    <text evidence="1 7">Belongs to the bacterial ribosomal protein bL9 family.</text>
</comment>
<keyword evidence="4 7" id="KW-0689">Ribosomal protein</keyword>
<dbReference type="InterPro" id="IPR036935">
    <property type="entry name" value="Ribosomal_bL9_N_sf"/>
</dbReference>
<dbReference type="Gene3D" id="3.10.430.100">
    <property type="entry name" value="Ribosomal protein L9, C-terminal domain"/>
    <property type="match status" value="1"/>
</dbReference>
<dbReference type="GO" id="GO:0003735">
    <property type="term" value="F:structural constituent of ribosome"/>
    <property type="evidence" value="ECO:0007669"/>
    <property type="project" value="InterPro"/>
</dbReference>
<proteinExistence type="inferred from homology"/>
<reference evidence="10 11" key="1">
    <citation type="submission" date="2017-12" db="EMBL/GenBank/DDBJ databases">
        <title>The draft genome sequence of Brumimicrobium saltpan LHR20.</title>
        <authorList>
            <person name="Do Z.-J."/>
            <person name="Luo H.-R."/>
        </authorList>
    </citation>
    <scope>NUCLEOTIDE SEQUENCE [LARGE SCALE GENOMIC DNA]</scope>
    <source>
        <strain evidence="10 11">LHR20</strain>
    </source>
</reference>
<dbReference type="RefSeq" id="WP_101334158.1">
    <property type="nucleotide sequence ID" value="NZ_PJNI01000005.1"/>
</dbReference>
<evidence type="ECO:0000256" key="1">
    <source>
        <dbReference type="ARBA" id="ARBA00010605"/>
    </source>
</evidence>
<feature type="domain" description="Large ribosomal subunit protein bL9 C-terminal" evidence="9">
    <location>
        <begin position="63"/>
        <end position="147"/>
    </location>
</feature>
<evidence type="ECO:0000313" key="11">
    <source>
        <dbReference type="Proteomes" id="UP000236654"/>
    </source>
</evidence>
<evidence type="ECO:0000256" key="2">
    <source>
        <dbReference type="ARBA" id="ARBA00022730"/>
    </source>
</evidence>
<keyword evidence="2 7" id="KW-0699">rRNA-binding</keyword>
<keyword evidence="3 7" id="KW-0694">RNA-binding</keyword>
<organism evidence="10 11">
    <name type="scientific">Brumimicrobium salinarum</name>
    <dbReference type="NCBI Taxonomy" id="2058658"/>
    <lineage>
        <taxon>Bacteria</taxon>
        <taxon>Pseudomonadati</taxon>
        <taxon>Bacteroidota</taxon>
        <taxon>Flavobacteriia</taxon>
        <taxon>Flavobacteriales</taxon>
        <taxon>Crocinitomicaceae</taxon>
        <taxon>Brumimicrobium</taxon>
    </lineage>
</organism>
<dbReference type="Gene3D" id="3.40.5.10">
    <property type="entry name" value="Ribosomal protein L9, N-terminal domain"/>
    <property type="match status" value="1"/>
</dbReference>
<comment type="function">
    <text evidence="7">Binds to the 23S rRNA.</text>
</comment>
<dbReference type="InterPro" id="IPR020594">
    <property type="entry name" value="Ribosomal_bL9_bac/chp"/>
</dbReference>
<sequence>MEIILKKNVDKLGYKDDVVEVKPGYALNFLIPQGYGIVATKSTKKAHEEVLRQRSHKEEKVKEEAQGLASKFKDVSIKIGAKVGENGRIFGSVNTIQLSEVLKAEGVEVDRKSLKIIDEPIKEVGTYTAVANLHKEVSAEFQFEVVEE</sequence>
<evidence type="ECO:0000256" key="5">
    <source>
        <dbReference type="ARBA" id="ARBA00023274"/>
    </source>
</evidence>